<evidence type="ECO:0000256" key="1">
    <source>
        <dbReference type="SAM" id="MobiDB-lite"/>
    </source>
</evidence>
<gene>
    <name evidence="2" type="ORF">ALO70_102590</name>
    <name evidence="3" type="ORF">ALQ86_102754</name>
</gene>
<evidence type="ECO:0000313" key="3">
    <source>
        <dbReference type="EMBL" id="RML98557.1"/>
    </source>
</evidence>
<dbReference type="PATRIC" id="fig|129137.4.peg.4563"/>
<evidence type="ECO:0000313" key="2">
    <source>
        <dbReference type="EMBL" id="KPX34500.1"/>
    </source>
</evidence>
<dbReference type="EMBL" id="RBOA01000312">
    <property type="protein sequence ID" value="RML98557.1"/>
    <property type="molecule type" value="Genomic_DNA"/>
</dbReference>
<dbReference type="EMBL" id="LJQI01000124">
    <property type="protein sequence ID" value="KPX34500.1"/>
    <property type="molecule type" value="Genomic_DNA"/>
</dbReference>
<proteinExistence type="predicted"/>
<dbReference type="Proteomes" id="UP000272627">
    <property type="component" value="Unassembled WGS sequence"/>
</dbReference>
<organism evidence="2 4">
    <name type="scientific">Pseudomonas amygdali pv. eriobotryae</name>
    <dbReference type="NCBI Taxonomy" id="129137"/>
    <lineage>
        <taxon>Bacteria</taxon>
        <taxon>Pseudomonadati</taxon>
        <taxon>Pseudomonadota</taxon>
        <taxon>Gammaproteobacteria</taxon>
        <taxon>Pseudomonadales</taxon>
        <taxon>Pseudomonadaceae</taxon>
        <taxon>Pseudomonas</taxon>
        <taxon>Pseudomonas amygdali</taxon>
    </lineage>
</organism>
<accession>A0A0P9QY35</accession>
<dbReference type="AlphaFoldDB" id="A0A0P9QY35"/>
<sequence length="52" mass="5995">MILMIPRAVPSKADILTVPTGMKRRRRNLEQKPENFYDDGQNGGGRKKERQP</sequence>
<name>A0A0P9QY35_PSEA0</name>
<evidence type="ECO:0000313" key="5">
    <source>
        <dbReference type="Proteomes" id="UP000272627"/>
    </source>
</evidence>
<feature type="region of interest" description="Disordered" evidence="1">
    <location>
        <begin position="18"/>
        <end position="52"/>
    </location>
</feature>
<evidence type="ECO:0000313" key="4">
    <source>
        <dbReference type="Proteomes" id="UP000050490"/>
    </source>
</evidence>
<dbReference type="Proteomes" id="UP000050490">
    <property type="component" value="Unassembled WGS sequence"/>
</dbReference>
<comment type="caution">
    <text evidence="2">The sequence shown here is derived from an EMBL/GenBank/DDBJ whole genome shotgun (WGS) entry which is preliminary data.</text>
</comment>
<reference evidence="3 5" key="2">
    <citation type="submission" date="2018-08" db="EMBL/GenBank/DDBJ databases">
        <title>Recombination of ecologically and evolutionarily significant loci maintains genetic cohesion in the Pseudomonas syringae species complex.</title>
        <authorList>
            <person name="Dillon M."/>
            <person name="Thakur S."/>
            <person name="Almeida R.N.D."/>
            <person name="Weir B.S."/>
            <person name="Guttman D.S."/>
        </authorList>
    </citation>
    <scope>NUCLEOTIDE SEQUENCE [LARGE SCALE GENOMIC DNA]</scope>
    <source>
        <strain evidence="3 5">ICMP 8636</strain>
    </source>
</reference>
<reference evidence="2 4" key="1">
    <citation type="submission" date="2015-09" db="EMBL/GenBank/DDBJ databases">
        <title>Genome announcement of multiple Pseudomonas syringae strains.</title>
        <authorList>
            <person name="Thakur S."/>
            <person name="Wang P.W."/>
            <person name="Gong Y."/>
            <person name="Weir B.S."/>
            <person name="Guttman D.S."/>
        </authorList>
    </citation>
    <scope>NUCLEOTIDE SEQUENCE [LARGE SCALE GENOMIC DNA]</scope>
    <source>
        <strain evidence="2 4">ICMP4455</strain>
    </source>
</reference>
<protein>
    <submittedName>
        <fullName evidence="2">Uncharacterized protein</fullName>
    </submittedName>
</protein>